<evidence type="ECO:0000259" key="1">
    <source>
        <dbReference type="Pfam" id="PF01548"/>
    </source>
</evidence>
<dbReference type="Proteomes" id="UP000568106">
    <property type="component" value="Unassembled WGS sequence"/>
</dbReference>
<accession>A0A7W8IJM0</accession>
<reference evidence="3" key="1">
    <citation type="submission" date="2020-08" db="EMBL/GenBank/DDBJ databases">
        <title>Genomic Encyclopedia of Type Strains, Phase IV (KMG-V): Genome sequencing to study the core and pangenomes of soil and plant-associated prokaryotes.</title>
        <authorList>
            <person name="Whitman W."/>
        </authorList>
    </citation>
    <scope>NUCLEOTIDE SEQUENCE [LARGE SCALE GENOMIC DNA]</scope>
    <source>
        <strain evidence="3">M8UP27</strain>
    </source>
</reference>
<dbReference type="Pfam" id="PF01548">
    <property type="entry name" value="DEDD_Tnp_IS110"/>
    <property type="match status" value="1"/>
</dbReference>
<keyword evidence="4" id="KW-1185">Reference proteome</keyword>
<protein>
    <submittedName>
        <fullName evidence="3">Transposase</fullName>
    </submittedName>
</protein>
<feature type="domain" description="Transposase IS116/IS110/IS902 C-terminal" evidence="2">
    <location>
        <begin position="119"/>
        <end position="202"/>
    </location>
</feature>
<evidence type="ECO:0000313" key="4">
    <source>
        <dbReference type="Proteomes" id="UP000568106"/>
    </source>
</evidence>
<dbReference type="AlphaFoldDB" id="A0A7W8IJM0"/>
<feature type="domain" description="Transposase IS110-like N-terminal" evidence="1">
    <location>
        <begin position="1"/>
        <end position="71"/>
    </location>
</feature>
<dbReference type="GO" id="GO:0004803">
    <property type="term" value="F:transposase activity"/>
    <property type="evidence" value="ECO:0007669"/>
    <property type="project" value="InterPro"/>
</dbReference>
<dbReference type="InterPro" id="IPR002525">
    <property type="entry name" value="Transp_IS110-like_N"/>
</dbReference>
<organism evidence="3 4">
    <name type="scientific">Tunturiibacter empetritectus</name>
    <dbReference type="NCBI Taxonomy" id="3069691"/>
    <lineage>
        <taxon>Bacteria</taxon>
        <taxon>Pseudomonadati</taxon>
        <taxon>Acidobacteriota</taxon>
        <taxon>Terriglobia</taxon>
        <taxon>Terriglobales</taxon>
        <taxon>Acidobacteriaceae</taxon>
        <taxon>Tunturiibacter</taxon>
    </lineage>
</organism>
<dbReference type="EMBL" id="JACHDY010000002">
    <property type="protein sequence ID" value="MBB5317631.1"/>
    <property type="molecule type" value="Genomic_DNA"/>
</dbReference>
<proteinExistence type="predicted"/>
<name>A0A7W8IJM0_9BACT</name>
<sequence>MNPKVANRFAQTIRRSKTDAAGAEVLAEYARRMPFTAWVAPSPGSMRLRSIVRQVESLSVQSAQNQNRLHAAHGSTSTPGCTIQDLKHSVASLKLRIHKRRREAMTLVRQDDLLRKRFELLVSIPGIAQVSAMQLLAELSTQPSDRTVREWVAHSGLNPAHEISGSSVRKASRISRAGNRHLRRALYMPAPVASRCDPTQKPFSKACWLERKPVYRRSSLLRESCSMPCFRRSGFLNRVHSSVRGHFSKQSWNRMLNEPYSVLSTVDNDLS</sequence>
<evidence type="ECO:0000313" key="3">
    <source>
        <dbReference type="EMBL" id="MBB5317631.1"/>
    </source>
</evidence>
<dbReference type="GO" id="GO:0006313">
    <property type="term" value="P:DNA transposition"/>
    <property type="evidence" value="ECO:0007669"/>
    <property type="project" value="InterPro"/>
</dbReference>
<dbReference type="PANTHER" id="PTHR33055">
    <property type="entry name" value="TRANSPOSASE FOR INSERTION SEQUENCE ELEMENT IS1111A"/>
    <property type="match status" value="1"/>
</dbReference>
<dbReference type="InterPro" id="IPR047650">
    <property type="entry name" value="Transpos_IS110"/>
</dbReference>
<dbReference type="GO" id="GO:0003677">
    <property type="term" value="F:DNA binding"/>
    <property type="evidence" value="ECO:0007669"/>
    <property type="project" value="InterPro"/>
</dbReference>
<dbReference type="PANTHER" id="PTHR33055:SF3">
    <property type="entry name" value="PUTATIVE TRANSPOSASE FOR IS117-RELATED"/>
    <property type="match status" value="1"/>
</dbReference>
<dbReference type="Pfam" id="PF02371">
    <property type="entry name" value="Transposase_20"/>
    <property type="match status" value="1"/>
</dbReference>
<dbReference type="InterPro" id="IPR003346">
    <property type="entry name" value="Transposase_20"/>
</dbReference>
<evidence type="ECO:0000259" key="2">
    <source>
        <dbReference type="Pfam" id="PF02371"/>
    </source>
</evidence>
<comment type="caution">
    <text evidence="3">The sequence shown here is derived from an EMBL/GenBank/DDBJ whole genome shotgun (WGS) entry which is preliminary data.</text>
</comment>
<gene>
    <name evidence="3" type="ORF">HDF09_002300</name>
</gene>